<accession>A0A150GDY6</accession>
<feature type="region of interest" description="Disordered" evidence="2">
    <location>
        <begin position="35"/>
        <end position="97"/>
    </location>
</feature>
<dbReference type="EMBL" id="LSYV01000031">
    <property type="protein sequence ID" value="KXZ48049.1"/>
    <property type="molecule type" value="Genomic_DNA"/>
</dbReference>
<reference evidence="4" key="1">
    <citation type="journal article" date="2016" name="Nat. Commun.">
        <title>The Gonium pectorale genome demonstrates co-option of cell cycle regulation during the evolution of multicellularity.</title>
        <authorList>
            <person name="Hanschen E.R."/>
            <person name="Marriage T.N."/>
            <person name="Ferris P.J."/>
            <person name="Hamaji T."/>
            <person name="Toyoda A."/>
            <person name="Fujiyama A."/>
            <person name="Neme R."/>
            <person name="Noguchi H."/>
            <person name="Minakuchi Y."/>
            <person name="Suzuki M."/>
            <person name="Kawai-Toyooka H."/>
            <person name="Smith D.R."/>
            <person name="Sparks H."/>
            <person name="Anderson J."/>
            <person name="Bakaric R."/>
            <person name="Luria V."/>
            <person name="Karger A."/>
            <person name="Kirschner M.W."/>
            <person name="Durand P.M."/>
            <person name="Michod R.E."/>
            <person name="Nozaki H."/>
            <person name="Olson B.J."/>
        </authorList>
    </citation>
    <scope>NUCLEOTIDE SEQUENCE [LARGE SCALE GENOMIC DNA]</scope>
    <source>
        <strain evidence="4">NIES-2863</strain>
    </source>
</reference>
<dbReference type="OrthoDB" id="535167at2759"/>
<evidence type="ECO:0000313" key="3">
    <source>
        <dbReference type="EMBL" id="KXZ48049.1"/>
    </source>
</evidence>
<evidence type="ECO:0000256" key="2">
    <source>
        <dbReference type="SAM" id="MobiDB-lite"/>
    </source>
</evidence>
<keyword evidence="1" id="KW-0175">Coiled coil</keyword>
<organism evidence="3 4">
    <name type="scientific">Gonium pectorale</name>
    <name type="common">Green alga</name>
    <dbReference type="NCBI Taxonomy" id="33097"/>
    <lineage>
        <taxon>Eukaryota</taxon>
        <taxon>Viridiplantae</taxon>
        <taxon>Chlorophyta</taxon>
        <taxon>core chlorophytes</taxon>
        <taxon>Chlorophyceae</taxon>
        <taxon>CS clade</taxon>
        <taxon>Chlamydomonadales</taxon>
        <taxon>Volvocaceae</taxon>
        <taxon>Gonium</taxon>
    </lineage>
</organism>
<proteinExistence type="predicted"/>
<evidence type="ECO:0000256" key="1">
    <source>
        <dbReference type="SAM" id="Coils"/>
    </source>
</evidence>
<sequence>MRSLVTHKKLKEIAMAQQTELAELRDALDKLKMRTYPTFTQPPPGPEAGGMPRRMPPDLKLLTGSPSMGALSNGAGAGGGASAKLSPMPSGGLPQRS</sequence>
<gene>
    <name evidence="3" type="ORF">GPECTOR_30g144</name>
</gene>
<evidence type="ECO:0000313" key="4">
    <source>
        <dbReference type="Proteomes" id="UP000075714"/>
    </source>
</evidence>
<name>A0A150GDY6_GONPE</name>
<dbReference type="AlphaFoldDB" id="A0A150GDY6"/>
<dbReference type="Proteomes" id="UP000075714">
    <property type="component" value="Unassembled WGS sequence"/>
</dbReference>
<comment type="caution">
    <text evidence="3">The sequence shown here is derived from an EMBL/GenBank/DDBJ whole genome shotgun (WGS) entry which is preliminary data.</text>
</comment>
<feature type="coiled-coil region" evidence="1">
    <location>
        <begin position="7"/>
        <end position="34"/>
    </location>
</feature>
<protein>
    <submittedName>
        <fullName evidence="3">Uncharacterized protein</fullName>
    </submittedName>
</protein>
<keyword evidence="4" id="KW-1185">Reference proteome</keyword>